<dbReference type="EMBL" id="QLLG01000169">
    <property type="protein sequence ID" value="RMX67333.1"/>
    <property type="molecule type" value="Genomic_DNA"/>
</dbReference>
<dbReference type="PANTHER" id="PTHR10977:SF3">
    <property type="entry name" value="DIPHOSPHOMEVALONATE DECARBOXYLASE"/>
    <property type="match status" value="1"/>
</dbReference>
<dbReference type="GO" id="GO:0004163">
    <property type="term" value="F:diphosphomevalonate decarboxylase activity"/>
    <property type="evidence" value="ECO:0007669"/>
    <property type="project" value="InterPro"/>
</dbReference>
<dbReference type="InterPro" id="IPR029765">
    <property type="entry name" value="Mev_diP_decarb"/>
</dbReference>
<dbReference type="Gene3D" id="3.30.230.10">
    <property type="match status" value="1"/>
</dbReference>
<dbReference type="AlphaFoldDB" id="A0A3M6VMG7"/>
<feature type="domain" description="Diphosphomevalonate decarboxylase-like N-terminal" evidence="2">
    <location>
        <begin position="130"/>
        <end position="297"/>
    </location>
</feature>
<comment type="caution">
    <text evidence="3">The sequence shown here is derived from an EMBL/GenBank/DDBJ whole genome shotgun (WGS) entry which is preliminary data.</text>
</comment>
<dbReference type="SUPFAM" id="SSF55060">
    <property type="entry name" value="GHMP Kinase, C-terminal domain"/>
    <property type="match status" value="1"/>
</dbReference>
<dbReference type="FunFam" id="3.30.230.10:FF:000080">
    <property type="entry name" value="Diphosphomevalonate decarboxylase"/>
    <property type="match status" value="1"/>
</dbReference>
<dbReference type="STRING" id="542832.A0A3M6VMG7"/>
<protein>
    <recommendedName>
        <fullName evidence="5">Diphosphomevalonate decarboxylase</fullName>
    </recommendedName>
</protein>
<dbReference type="InterPro" id="IPR036554">
    <property type="entry name" value="GHMP_kinase_C_sf"/>
</dbReference>
<evidence type="ECO:0000313" key="3">
    <source>
        <dbReference type="EMBL" id="RMX67333.1"/>
    </source>
</evidence>
<dbReference type="InterPro" id="IPR020568">
    <property type="entry name" value="Ribosomal_Su5_D2-typ_SF"/>
</dbReference>
<sequence length="563" mass="61638">MGFLQLIPIATDGEPFATDGGTLETDGGTLDRRVAASLAAVPVIVPVFGMTTLGNRFLDDFFRLFDAVEDTGVDVEDVEDRRIEVLDVETETGAETVVRDVRTPNEAPTEMTPMTTSERFANMKVATCSAPTNIAVIKYWGKNHVKLNTPLNSSMSVTLHQDQLRTTTSVAGGSRLQRTRLWLNGQEQPMTKRVAIVLQEMAQLAQRVHGQQKTKHLHIVSINSFPTAAGLASSAAGFACLVATLAEFYGISKADEEFPGQLSAIARQGSGSACRSLDGGFVAWQKGERPDGRDSIAVQVANDTHWPELCAVVCVVNDSQKDTSSTIGMQTTKATSPLLTYRVNHLVAGRMKTMEKAILERDFETFGTLTMQDSNQFHAMCLDTTPPIFYLNDVSHQVIRLVHRYNEQAGCVQAAYTFDAGPNAVIFVEEQHVQQLVSLMHHCFPTPFKMTIKTSIPIDRTPSDALLEQMQTKLESGKTFKLPHVPNGIKMMYVSRVGGGTRVLSMDEALVDVVTGEPLPFSTEVRDYPLIRSSLWLPSEQTLRYLATAVAAAAVTSAVLLRK</sequence>
<dbReference type="NCBIfam" id="TIGR01240">
    <property type="entry name" value="mevDPdecarb"/>
    <property type="match status" value="1"/>
</dbReference>
<name>A0A3M6VMG7_9STRA</name>
<dbReference type="Pfam" id="PF18376">
    <property type="entry name" value="MDD_C"/>
    <property type="match status" value="1"/>
</dbReference>
<dbReference type="GO" id="GO:0019287">
    <property type="term" value="P:isopentenyl diphosphate biosynthetic process, mevalonate pathway"/>
    <property type="evidence" value="ECO:0007669"/>
    <property type="project" value="InterPro"/>
</dbReference>
<evidence type="ECO:0000259" key="1">
    <source>
        <dbReference type="Pfam" id="PF18376"/>
    </source>
</evidence>
<accession>A0A3M6VMG7</accession>
<evidence type="ECO:0000259" key="2">
    <source>
        <dbReference type="Pfam" id="PF22700"/>
    </source>
</evidence>
<dbReference type="FunFam" id="3.30.70.890:FF:000005">
    <property type="entry name" value="Diphosphomevalonate decarboxylase"/>
    <property type="match status" value="1"/>
</dbReference>
<proteinExistence type="predicted"/>
<keyword evidence="4" id="KW-1185">Reference proteome</keyword>
<dbReference type="Gene3D" id="3.30.70.890">
    <property type="entry name" value="GHMP kinase, C-terminal domain"/>
    <property type="match status" value="1"/>
</dbReference>
<dbReference type="InterPro" id="IPR053859">
    <property type="entry name" value="MVD-like_N"/>
</dbReference>
<feature type="domain" description="Mvd1 C-terminal" evidence="1">
    <location>
        <begin position="311"/>
        <end position="503"/>
    </location>
</feature>
<gene>
    <name evidence="3" type="ORF">DD238_003487</name>
</gene>
<reference evidence="3 4" key="1">
    <citation type="submission" date="2018-06" db="EMBL/GenBank/DDBJ databases">
        <title>Comparative genomics of downy mildews reveals potential adaptations to biotrophy.</title>
        <authorList>
            <person name="Fletcher K."/>
            <person name="Klosterman S.J."/>
            <person name="Derevnina L."/>
            <person name="Martin F."/>
            <person name="Koike S."/>
            <person name="Reyes Chin-Wo S."/>
            <person name="Mou B."/>
            <person name="Michelmore R."/>
        </authorList>
    </citation>
    <scope>NUCLEOTIDE SEQUENCE [LARGE SCALE GENOMIC DNA]</scope>
    <source>
        <strain evidence="3 4">R14</strain>
    </source>
</reference>
<evidence type="ECO:0000313" key="4">
    <source>
        <dbReference type="Proteomes" id="UP000282087"/>
    </source>
</evidence>
<dbReference type="PANTHER" id="PTHR10977">
    <property type="entry name" value="DIPHOSPHOMEVALONATE DECARBOXYLASE"/>
    <property type="match status" value="1"/>
</dbReference>
<dbReference type="SUPFAM" id="SSF54211">
    <property type="entry name" value="Ribosomal protein S5 domain 2-like"/>
    <property type="match status" value="1"/>
</dbReference>
<organism evidence="3 4">
    <name type="scientific">Peronospora effusa</name>
    <dbReference type="NCBI Taxonomy" id="542832"/>
    <lineage>
        <taxon>Eukaryota</taxon>
        <taxon>Sar</taxon>
        <taxon>Stramenopiles</taxon>
        <taxon>Oomycota</taxon>
        <taxon>Peronosporomycetes</taxon>
        <taxon>Peronosporales</taxon>
        <taxon>Peronosporaceae</taxon>
        <taxon>Peronospora</taxon>
    </lineage>
</organism>
<evidence type="ECO:0008006" key="5">
    <source>
        <dbReference type="Google" id="ProtNLM"/>
    </source>
</evidence>
<dbReference type="InterPro" id="IPR014721">
    <property type="entry name" value="Ribsml_uS5_D2-typ_fold_subgr"/>
</dbReference>
<dbReference type="Proteomes" id="UP000282087">
    <property type="component" value="Unassembled WGS sequence"/>
</dbReference>
<dbReference type="GO" id="GO:0005829">
    <property type="term" value="C:cytosol"/>
    <property type="evidence" value="ECO:0007669"/>
    <property type="project" value="InterPro"/>
</dbReference>
<dbReference type="InterPro" id="IPR041431">
    <property type="entry name" value="Mvd1_C"/>
</dbReference>
<dbReference type="Pfam" id="PF22700">
    <property type="entry name" value="MVD-like_N"/>
    <property type="match status" value="1"/>
</dbReference>